<dbReference type="AlphaFoldDB" id="A0A834HQM8"/>
<gene>
    <name evidence="2" type="ORF">GWI33_000767</name>
</gene>
<evidence type="ECO:0000313" key="3">
    <source>
        <dbReference type="Proteomes" id="UP000625711"/>
    </source>
</evidence>
<name>A0A834HQM8_RHYFE</name>
<comment type="caution">
    <text evidence="2">The sequence shown here is derived from an EMBL/GenBank/DDBJ whole genome shotgun (WGS) entry which is preliminary data.</text>
</comment>
<keyword evidence="3" id="KW-1185">Reference proteome</keyword>
<dbReference type="Proteomes" id="UP000625711">
    <property type="component" value="Unassembled WGS sequence"/>
</dbReference>
<protein>
    <submittedName>
        <fullName evidence="2">Uncharacterized protein</fullName>
    </submittedName>
</protein>
<organism evidence="2 3">
    <name type="scientific">Rhynchophorus ferrugineus</name>
    <name type="common">Red palm weevil</name>
    <name type="synonym">Curculio ferrugineus</name>
    <dbReference type="NCBI Taxonomy" id="354439"/>
    <lineage>
        <taxon>Eukaryota</taxon>
        <taxon>Metazoa</taxon>
        <taxon>Ecdysozoa</taxon>
        <taxon>Arthropoda</taxon>
        <taxon>Hexapoda</taxon>
        <taxon>Insecta</taxon>
        <taxon>Pterygota</taxon>
        <taxon>Neoptera</taxon>
        <taxon>Endopterygota</taxon>
        <taxon>Coleoptera</taxon>
        <taxon>Polyphaga</taxon>
        <taxon>Cucujiformia</taxon>
        <taxon>Curculionidae</taxon>
        <taxon>Dryophthorinae</taxon>
        <taxon>Rhynchophorus</taxon>
    </lineage>
</organism>
<feature type="chain" id="PRO_5033032640" evidence="1">
    <location>
        <begin position="21"/>
        <end position="79"/>
    </location>
</feature>
<evidence type="ECO:0000256" key="1">
    <source>
        <dbReference type="SAM" id="SignalP"/>
    </source>
</evidence>
<reference evidence="2" key="1">
    <citation type="submission" date="2020-08" db="EMBL/GenBank/DDBJ databases">
        <title>Genome sequencing and assembly of the red palm weevil Rhynchophorus ferrugineus.</title>
        <authorList>
            <person name="Dias G.B."/>
            <person name="Bergman C.M."/>
            <person name="Manee M."/>
        </authorList>
    </citation>
    <scope>NUCLEOTIDE SEQUENCE</scope>
    <source>
        <strain evidence="2">AA-2017</strain>
        <tissue evidence="2">Whole larva</tissue>
    </source>
</reference>
<feature type="signal peptide" evidence="1">
    <location>
        <begin position="1"/>
        <end position="20"/>
    </location>
</feature>
<evidence type="ECO:0000313" key="2">
    <source>
        <dbReference type="EMBL" id="KAF7264006.1"/>
    </source>
</evidence>
<dbReference type="EMBL" id="JAACXV010018677">
    <property type="protein sequence ID" value="KAF7264006.1"/>
    <property type="molecule type" value="Genomic_DNA"/>
</dbReference>
<proteinExistence type="predicted"/>
<sequence>MSSSILMLTVAIMCVTTVMAQSGPGYVSGGYGGSHDAFSRTSVTHQNSHIVHHAQVAQPVAHVPVVHHHPIVSHGYEHY</sequence>
<accession>A0A834HQM8</accession>
<keyword evidence="1" id="KW-0732">Signal</keyword>